<comment type="subcellular location">
    <subcellularLocation>
        <location evidence="1">Cell membrane</location>
        <topology evidence="1">Multi-pass membrane protein</topology>
    </subcellularLocation>
</comment>
<gene>
    <name evidence="7" type="ORF">H9862_00430</name>
</gene>
<evidence type="ECO:0000313" key="8">
    <source>
        <dbReference type="Proteomes" id="UP000823964"/>
    </source>
</evidence>
<reference evidence="7" key="1">
    <citation type="journal article" date="2021" name="PeerJ">
        <title>Extensive microbial diversity within the chicken gut microbiome revealed by metagenomics and culture.</title>
        <authorList>
            <person name="Gilroy R."/>
            <person name="Ravi A."/>
            <person name="Getino M."/>
            <person name="Pursley I."/>
            <person name="Horton D.L."/>
            <person name="Alikhan N.F."/>
            <person name="Baker D."/>
            <person name="Gharbi K."/>
            <person name="Hall N."/>
            <person name="Watson M."/>
            <person name="Adriaenssens E.M."/>
            <person name="Foster-Nyarko E."/>
            <person name="Jarju S."/>
            <person name="Secka A."/>
            <person name="Antonio M."/>
            <person name="Oren A."/>
            <person name="Chaudhuri R.R."/>
            <person name="La Ragione R."/>
            <person name="Hildebrand F."/>
            <person name="Pallen M.J."/>
        </authorList>
    </citation>
    <scope>NUCLEOTIDE SEQUENCE</scope>
    <source>
        <strain evidence="7">14975</strain>
    </source>
</reference>
<dbReference type="GO" id="GO:0015171">
    <property type="term" value="F:amino acid transmembrane transporter activity"/>
    <property type="evidence" value="ECO:0007669"/>
    <property type="project" value="TreeGrafter"/>
</dbReference>
<protein>
    <submittedName>
        <fullName evidence="7">LysE family transporter</fullName>
    </submittedName>
</protein>
<feature type="transmembrane region" description="Helical" evidence="6">
    <location>
        <begin position="38"/>
        <end position="59"/>
    </location>
</feature>
<evidence type="ECO:0000256" key="3">
    <source>
        <dbReference type="ARBA" id="ARBA00022692"/>
    </source>
</evidence>
<feature type="transmembrane region" description="Helical" evidence="6">
    <location>
        <begin position="198"/>
        <end position="226"/>
    </location>
</feature>
<dbReference type="PANTHER" id="PTHR30086">
    <property type="entry name" value="ARGININE EXPORTER PROTEIN ARGO"/>
    <property type="match status" value="1"/>
</dbReference>
<accession>A0A9D1V9P7</accession>
<keyword evidence="5 6" id="KW-0472">Membrane</keyword>
<dbReference type="GO" id="GO:0005886">
    <property type="term" value="C:plasma membrane"/>
    <property type="evidence" value="ECO:0007669"/>
    <property type="project" value="UniProtKB-SubCell"/>
</dbReference>
<dbReference type="Proteomes" id="UP000823964">
    <property type="component" value="Unassembled WGS sequence"/>
</dbReference>
<sequence>MTDAVLSLIASSSLLILSQLSPGPDIFFVLRTSLAQGYRAAIAVATGINLGFCLQAIIVCTLGTQLARQPWICWVLAAAGLWLLHLAHVIMPPSRIRAHLAARRSGRSQEASSSLFQDAPAQQQPPGTARLLLRGFLCNILNPKCMLFIAGISIEALARHGTQHTWFAPALVLSLVGAAQLGWMLWSGLMQLPRMQRWYARSAFGIDAVFAALLWLFALALFIPLLKEASALIF</sequence>
<evidence type="ECO:0000256" key="5">
    <source>
        <dbReference type="ARBA" id="ARBA00023136"/>
    </source>
</evidence>
<organism evidence="7 8">
    <name type="scientific">Candidatus Akkermansia intestinigallinarum</name>
    <dbReference type="NCBI Taxonomy" id="2838431"/>
    <lineage>
        <taxon>Bacteria</taxon>
        <taxon>Pseudomonadati</taxon>
        <taxon>Verrucomicrobiota</taxon>
        <taxon>Verrucomicrobiia</taxon>
        <taxon>Verrucomicrobiales</taxon>
        <taxon>Akkermansiaceae</taxon>
        <taxon>Akkermansia</taxon>
    </lineage>
</organism>
<evidence type="ECO:0000256" key="6">
    <source>
        <dbReference type="SAM" id="Phobius"/>
    </source>
</evidence>
<dbReference type="AlphaFoldDB" id="A0A9D1V9P7"/>
<proteinExistence type="predicted"/>
<keyword evidence="3 6" id="KW-0812">Transmembrane</keyword>
<dbReference type="Pfam" id="PF01810">
    <property type="entry name" value="LysE"/>
    <property type="match status" value="1"/>
</dbReference>
<keyword evidence="2" id="KW-1003">Cell membrane</keyword>
<evidence type="ECO:0000313" key="7">
    <source>
        <dbReference type="EMBL" id="HIX19050.1"/>
    </source>
</evidence>
<dbReference type="PANTHER" id="PTHR30086:SF17">
    <property type="entry name" value="LYSE FAMILY TRANSLOCATOR"/>
    <property type="match status" value="1"/>
</dbReference>
<feature type="transmembrane region" description="Helical" evidence="6">
    <location>
        <begin position="71"/>
        <end position="91"/>
    </location>
</feature>
<comment type="caution">
    <text evidence="7">The sequence shown here is derived from an EMBL/GenBank/DDBJ whole genome shotgun (WGS) entry which is preliminary data.</text>
</comment>
<feature type="transmembrane region" description="Helical" evidence="6">
    <location>
        <begin position="166"/>
        <end position="186"/>
    </location>
</feature>
<reference evidence="7" key="2">
    <citation type="submission" date="2021-04" db="EMBL/GenBank/DDBJ databases">
        <authorList>
            <person name="Gilroy R."/>
        </authorList>
    </citation>
    <scope>NUCLEOTIDE SEQUENCE</scope>
    <source>
        <strain evidence="7">14975</strain>
    </source>
</reference>
<evidence type="ECO:0000256" key="2">
    <source>
        <dbReference type="ARBA" id="ARBA00022475"/>
    </source>
</evidence>
<dbReference type="InterPro" id="IPR001123">
    <property type="entry name" value="LeuE-type"/>
</dbReference>
<dbReference type="EMBL" id="DXFQ01000007">
    <property type="protein sequence ID" value="HIX19050.1"/>
    <property type="molecule type" value="Genomic_DNA"/>
</dbReference>
<evidence type="ECO:0000256" key="4">
    <source>
        <dbReference type="ARBA" id="ARBA00022989"/>
    </source>
</evidence>
<keyword evidence="4 6" id="KW-1133">Transmembrane helix</keyword>
<name>A0A9D1V9P7_9BACT</name>
<evidence type="ECO:0000256" key="1">
    <source>
        <dbReference type="ARBA" id="ARBA00004651"/>
    </source>
</evidence>